<dbReference type="GO" id="GO:0016787">
    <property type="term" value="F:hydrolase activity"/>
    <property type="evidence" value="ECO:0007669"/>
    <property type="project" value="UniProtKB-KW"/>
</dbReference>
<reference evidence="10" key="1">
    <citation type="submission" date="2016-10" db="EMBL/GenBank/DDBJ databases">
        <authorList>
            <person name="Varghese N."/>
            <person name="Submissions S."/>
        </authorList>
    </citation>
    <scope>NUCLEOTIDE SEQUENCE [LARGE SCALE GENOMIC DNA]</scope>
    <source>
        <strain evidence="10">B48,IBRC-M 10115,DSM 25386,CECT 8001</strain>
    </source>
</reference>
<evidence type="ECO:0000256" key="5">
    <source>
        <dbReference type="ARBA" id="ARBA00022801"/>
    </source>
</evidence>
<evidence type="ECO:0000256" key="4">
    <source>
        <dbReference type="ARBA" id="ARBA00022769"/>
    </source>
</evidence>
<keyword evidence="6 8" id="KW-0234">DNA repair</keyword>
<comment type="function">
    <text evidence="8">Component in a DNA repair pathway. Removal of UV-light damaged nucleotides. Recognizes pyrimidine dimers and cleave a phosphodiester bond immediately 5' to the lesion.</text>
</comment>
<evidence type="ECO:0000256" key="6">
    <source>
        <dbReference type="ARBA" id="ARBA00023204"/>
    </source>
</evidence>
<keyword evidence="4 8" id="KW-0228">DNA excision</keyword>
<dbReference type="InterPro" id="IPR004601">
    <property type="entry name" value="UvdE"/>
</dbReference>
<dbReference type="GO" id="GO:0006290">
    <property type="term" value="P:pyrimidine dimer repair"/>
    <property type="evidence" value="ECO:0007669"/>
    <property type="project" value="UniProtKB-UniRule"/>
</dbReference>
<evidence type="ECO:0000313" key="10">
    <source>
        <dbReference type="Proteomes" id="UP000198553"/>
    </source>
</evidence>
<dbReference type="RefSeq" id="WP_090748608.1">
    <property type="nucleotide sequence ID" value="NZ_FOBW01000013.1"/>
</dbReference>
<gene>
    <name evidence="8" type="primary">uvsE</name>
    <name evidence="9" type="ORF">SAMN05192533_113131</name>
</gene>
<keyword evidence="1 8" id="KW-0540">Nuclease</keyword>
<sequence length="318" mass="36517">MIIRFGYVSTAISLWEASPSRTLTFTRYSKMTEDERMDKLKSLTYQNLLSTERMVHYNIAHEIALYRFSSSIAPLATHPEVLWDFVSPFADKWQEIGRLVKAKGLRTSFHPNQFTLFTSPRPEVSDNAVIDMEYHYRMLEAMGLENEGVINIHIGGAYGNKEETIVRFHENLRKLPLHIKNRMTLENDDKTYNGDETLSVCQKEDVPLVFDYHHHMANLGTMALEELLPAGFATWDRIGIRPKIHISSPKSEKMYRAHADHVDPEFIKPLISVLRGIGQDVDFMIEAKRKDQAALALVEDLSKIRGVKRIGGATLEWK</sequence>
<accession>A0A1H8GQU0</accession>
<dbReference type="EMBL" id="FOBW01000013">
    <property type="protein sequence ID" value="SEN46346.1"/>
    <property type="molecule type" value="Genomic_DNA"/>
</dbReference>
<keyword evidence="3 8" id="KW-0227">DNA damage</keyword>
<dbReference type="Pfam" id="PF03851">
    <property type="entry name" value="UvdE"/>
    <property type="match status" value="1"/>
</dbReference>
<evidence type="ECO:0000256" key="3">
    <source>
        <dbReference type="ARBA" id="ARBA00022763"/>
    </source>
</evidence>
<keyword evidence="5 8" id="KW-0378">Hydrolase</keyword>
<dbReference type="Proteomes" id="UP000198553">
    <property type="component" value="Unassembled WGS sequence"/>
</dbReference>
<dbReference type="InterPro" id="IPR036237">
    <property type="entry name" value="Xyl_isomerase-like_sf"/>
</dbReference>
<keyword evidence="10" id="KW-1185">Reference proteome</keyword>
<dbReference type="PANTHER" id="PTHR31290">
    <property type="entry name" value="UV-DAMAGE ENDONUCLEASE"/>
    <property type="match status" value="1"/>
</dbReference>
<dbReference type="HAMAP" id="MF_00606">
    <property type="entry name" value="UV_endonuclease"/>
    <property type="match status" value="1"/>
</dbReference>
<organism evidence="9 10">
    <name type="scientific">Mesobacillus persicus</name>
    <dbReference type="NCBI Taxonomy" id="930146"/>
    <lineage>
        <taxon>Bacteria</taxon>
        <taxon>Bacillati</taxon>
        <taxon>Bacillota</taxon>
        <taxon>Bacilli</taxon>
        <taxon>Bacillales</taxon>
        <taxon>Bacillaceae</taxon>
        <taxon>Mesobacillus</taxon>
    </lineage>
</organism>
<keyword evidence="2 8" id="KW-0255">Endonuclease</keyword>
<evidence type="ECO:0000256" key="1">
    <source>
        <dbReference type="ARBA" id="ARBA00022722"/>
    </source>
</evidence>
<name>A0A1H8GQU0_9BACI</name>
<evidence type="ECO:0000256" key="7">
    <source>
        <dbReference type="ARBA" id="ARBA00025029"/>
    </source>
</evidence>
<proteinExistence type="inferred from homology"/>
<dbReference type="Gene3D" id="3.20.20.150">
    <property type="entry name" value="Divalent-metal-dependent TIM barrel enzymes"/>
    <property type="match status" value="1"/>
</dbReference>
<dbReference type="SUPFAM" id="SSF51658">
    <property type="entry name" value="Xylose isomerase-like"/>
    <property type="match status" value="1"/>
</dbReference>
<evidence type="ECO:0000313" key="9">
    <source>
        <dbReference type="EMBL" id="SEN46346.1"/>
    </source>
</evidence>
<dbReference type="PANTHER" id="PTHR31290:SF5">
    <property type="entry name" value="UV-DAMAGE ENDONUCLEASE"/>
    <property type="match status" value="1"/>
</dbReference>
<evidence type="ECO:0000256" key="2">
    <source>
        <dbReference type="ARBA" id="ARBA00022759"/>
    </source>
</evidence>
<evidence type="ECO:0000256" key="8">
    <source>
        <dbReference type="HAMAP-Rule" id="MF_00606"/>
    </source>
</evidence>
<dbReference type="EC" id="3.-.-.-" evidence="8"/>
<dbReference type="OrthoDB" id="9782576at2"/>
<dbReference type="STRING" id="930146.SAMN05192533_113131"/>
<comment type="similarity">
    <text evidence="8">Belongs to the uve1/UvsE family.</text>
</comment>
<dbReference type="GO" id="GO:0004519">
    <property type="term" value="F:endonuclease activity"/>
    <property type="evidence" value="ECO:0007669"/>
    <property type="project" value="UniProtKB-UniRule"/>
</dbReference>
<comment type="function">
    <text evidence="7">Component in a DNA repair pathway. Removal of UV LIGHT damaged nucleotides. Recognizes pyrimidine dimers and cleave a phosphodiester bond immediately 5' to the lesion.</text>
</comment>
<protein>
    <recommendedName>
        <fullName evidence="8">UV DNA damage endonuclease</fullName>
        <shortName evidence="8">UV-endonuclease</shortName>
        <shortName evidence="8">UVED</shortName>
        <ecNumber evidence="8">3.-.-.-</ecNumber>
    </recommendedName>
</protein>
<dbReference type="InterPro" id="IPR023520">
    <property type="entry name" value="UvdE_bac"/>
</dbReference>
<dbReference type="GO" id="GO:0009411">
    <property type="term" value="P:response to UV"/>
    <property type="evidence" value="ECO:0007669"/>
    <property type="project" value="InterPro"/>
</dbReference>
<dbReference type="AlphaFoldDB" id="A0A1H8GQU0"/>
<dbReference type="GO" id="GO:0006289">
    <property type="term" value="P:nucleotide-excision repair"/>
    <property type="evidence" value="ECO:0007669"/>
    <property type="project" value="InterPro"/>
</dbReference>
<dbReference type="NCBIfam" id="TIGR00629">
    <property type="entry name" value="uvde"/>
    <property type="match status" value="1"/>
</dbReference>